<reference evidence="2" key="2">
    <citation type="submission" date="2021-08" db="EMBL/GenBank/DDBJ databases">
        <authorList>
            <person name="Gostincar C."/>
            <person name="Sun X."/>
            <person name="Song Z."/>
            <person name="Gunde-Cimerman N."/>
        </authorList>
    </citation>
    <scope>NUCLEOTIDE SEQUENCE</scope>
    <source>
        <strain evidence="2">EXF-9298</strain>
    </source>
</reference>
<proteinExistence type="predicted"/>
<feature type="region of interest" description="Disordered" evidence="1">
    <location>
        <begin position="52"/>
        <end position="74"/>
    </location>
</feature>
<evidence type="ECO:0000313" key="2">
    <source>
        <dbReference type="EMBL" id="KAG9984515.1"/>
    </source>
</evidence>
<comment type="caution">
    <text evidence="2">The sequence shown here is derived from an EMBL/GenBank/DDBJ whole genome shotgun (WGS) entry which is preliminary data.</text>
</comment>
<gene>
    <name evidence="2" type="ORF">KCU98_g5360</name>
</gene>
<evidence type="ECO:0000256" key="1">
    <source>
        <dbReference type="SAM" id="MobiDB-lite"/>
    </source>
</evidence>
<name>A0A9P8FWV9_AURME</name>
<sequence>MPPSQEPQRFDPLALYPKHYATLIASYQKQAEDQRKEVEKLDKKFEALSEESKEANEAVENLQDGIVKASSAPR</sequence>
<dbReference type="Proteomes" id="UP000729357">
    <property type="component" value="Unassembled WGS sequence"/>
</dbReference>
<feature type="non-terminal residue" evidence="2">
    <location>
        <position position="74"/>
    </location>
</feature>
<accession>A0A9P8FWV9</accession>
<dbReference type="AlphaFoldDB" id="A0A9P8FWV9"/>
<protein>
    <submittedName>
        <fullName evidence="2">Uncharacterized protein</fullName>
    </submittedName>
</protein>
<dbReference type="EMBL" id="JAHFXS010000486">
    <property type="protein sequence ID" value="KAG9984515.1"/>
    <property type="molecule type" value="Genomic_DNA"/>
</dbReference>
<reference evidence="2" key="1">
    <citation type="journal article" date="2021" name="J Fungi (Basel)">
        <title>Virulence traits and population genomics of the black yeast Aureobasidium melanogenum.</title>
        <authorList>
            <person name="Cernosa A."/>
            <person name="Sun X."/>
            <person name="Gostincar C."/>
            <person name="Fang C."/>
            <person name="Gunde-Cimerman N."/>
            <person name="Song Z."/>
        </authorList>
    </citation>
    <scope>NUCLEOTIDE SEQUENCE</scope>
    <source>
        <strain evidence="2">EXF-9298</strain>
    </source>
</reference>
<evidence type="ECO:0000313" key="3">
    <source>
        <dbReference type="Proteomes" id="UP000729357"/>
    </source>
</evidence>
<organism evidence="2 3">
    <name type="scientific">Aureobasidium melanogenum</name>
    <name type="common">Aureobasidium pullulans var. melanogenum</name>
    <dbReference type="NCBI Taxonomy" id="46634"/>
    <lineage>
        <taxon>Eukaryota</taxon>
        <taxon>Fungi</taxon>
        <taxon>Dikarya</taxon>
        <taxon>Ascomycota</taxon>
        <taxon>Pezizomycotina</taxon>
        <taxon>Dothideomycetes</taxon>
        <taxon>Dothideomycetidae</taxon>
        <taxon>Dothideales</taxon>
        <taxon>Saccotheciaceae</taxon>
        <taxon>Aureobasidium</taxon>
    </lineage>
</organism>
<keyword evidence="3" id="KW-1185">Reference proteome</keyword>